<evidence type="ECO:0000259" key="1">
    <source>
        <dbReference type="Pfam" id="PF01872"/>
    </source>
</evidence>
<protein>
    <submittedName>
        <fullName evidence="2">Dihydrofolate reductase</fullName>
    </submittedName>
</protein>
<dbReference type="Pfam" id="PF01872">
    <property type="entry name" value="RibD_C"/>
    <property type="match status" value="1"/>
</dbReference>
<accession>A0A4Q9GV93</accession>
<dbReference type="PANTHER" id="PTHR38011">
    <property type="entry name" value="DIHYDROFOLATE REDUCTASE FAMILY PROTEIN (AFU_ORTHOLOGUE AFUA_8G06820)"/>
    <property type="match status" value="1"/>
</dbReference>
<proteinExistence type="predicted"/>
<feature type="domain" description="Bacterial bifunctional deaminase-reductase C-terminal" evidence="1">
    <location>
        <begin position="3"/>
        <end position="182"/>
    </location>
</feature>
<reference evidence="3" key="1">
    <citation type="submission" date="2019-02" db="EMBL/GenBank/DDBJ databases">
        <title>Glaciihabitans arcticus sp. nov., a psychrotolerant bacterium isolated from polar soil.</title>
        <authorList>
            <person name="Dahal R.H."/>
        </authorList>
    </citation>
    <scope>NUCLEOTIDE SEQUENCE [LARGE SCALE GENOMIC DNA]</scope>
    <source>
        <strain evidence="3">RP-3-7</strain>
    </source>
</reference>
<dbReference type="InterPro" id="IPR002734">
    <property type="entry name" value="RibDG_C"/>
</dbReference>
<name>A0A4Q9GV93_9MICO</name>
<dbReference type="GO" id="GO:0009231">
    <property type="term" value="P:riboflavin biosynthetic process"/>
    <property type="evidence" value="ECO:0007669"/>
    <property type="project" value="InterPro"/>
</dbReference>
<dbReference type="SUPFAM" id="SSF53597">
    <property type="entry name" value="Dihydrofolate reductase-like"/>
    <property type="match status" value="1"/>
</dbReference>
<organism evidence="2 3">
    <name type="scientific">Glaciihabitans arcticus</name>
    <dbReference type="NCBI Taxonomy" id="2668039"/>
    <lineage>
        <taxon>Bacteria</taxon>
        <taxon>Bacillati</taxon>
        <taxon>Actinomycetota</taxon>
        <taxon>Actinomycetes</taxon>
        <taxon>Micrococcales</taxon>
        <taxon>Microbacteriaceae</taxon>
        <taxon>Glaciihabitans</taxon>
    </lineage>
</organism>
<sequence length="189" mass="20193">MRKLVYYVATSIDGYIASPAGDFSAFPMEGDHFATIFGEFADALPAPAIAGLGLSPTGERFDTVLMGWNTYAVGLPDLPDPYPHLRQYVFSRSHGPADVAPGITLAADPRALVRELKAEEGGSDIWLCGGAQLAADLVDEIDTLILKVNPVLFGNGIPLLDGVYQPADFALVSSRSFESGVLITTYERV</sequence>
<keyword evidence="3" id="KW-1185">Reference proteome</keyword>
<gene>
    <name evidence="2" type="ORF">EYE40_08860</name>
</gene>
<dbReference type="Proteomes" id="UP000294194">
    <property type="component" value="Unassembled WGS sequence"/>
</dbReference>
<dbReference type="EMBL" id="SISG01000001">
    <property type="protein sequence ID" value="TBN57488.1"/>
    <property type="molecule type" value="Genomic_DNA"/>
</dbReference>
<dbReference type="Gene3D" id="3.40.430.10">
    <property type="entry name" value="Dihydrofolate Reductase, subunit A"/>
    <property type="match status" value="1"/>
</dbReference>
<dbReference type="InterPro" id="IPR024072">
    <property type="entry name" value="DHFR-like_dom_sf"/>
</dbReference>
<dbReference type="GO" id="GO:0008703">
    <property type="term" value="F:5-amino-6-(5-phosphoribosylamino)uracil reductase activity"/>
    <property type="evidence" value="ECO:0007669"/>
    <property type="project" value="InterPro"/>
</dbReference>
<evidence type="ECO:0000313" key="3">
    <source>
        <dbReference type="Proteomes" id="UP000294194"/>
    </source>
</evidence>
<evidence type="ECO:0000313" key="2">
    <source>
        <dbReference type="EMBL" id="TBN57488.1"/>
    </source>
</evidence>
<comment type="caution">
    <text evidence="2">The sequence shown here is derived from an EMBL/GenBank/DDBJ whole genome shotgun (WGS) entry which is preliminary data.</text>
</comment>
<dbReference type="InterPro" id="IPR050765">
    <property type="entry name" value="Riboflavin_Biosynth_HTPR"/>
</dbReference>
<dbReference type="AlphaFoldDB" id="A0A4Q9GV93"/>
<dbReference type="RefSeq" id="WP_130981599.1">
    <property type="nucleotide sequence ID" value="NZ_SISG01000001.1"/>
</dbReference>
<dbReference type="PANTHER" id="PTHR38011:SF11">
    <property type="entry name" value="2,5-DIAMINO-6-RIBOSYLAMINO-4(3H)-PYRIMIDINONE 5'-PHOSPHATE REDUCTASE"/>
    <property type="match status" value="1"/>
</dbReference>